<evidence type="ECO:0000313" key="2">
    <source>
        <dbReference type="EMBL" id="GAA2394994.1"/>
    </source>
</evidence>
<dbReference type="EMBL" id="BAAARV010000142">
    <property type="protein sequence ID" value="GAA2394994.1"/>
    <property type="molecule type" value="Genomic_DNA"/>
</dbReference>
<feature type="region of interest" description="Disordered" evidence="1">
    <location>
        <begin position="107"/>
        <end position="140"/>
    </location>
</feature>
<protein>
    <recommendedName>
        <fullName evidence="4">DUF222 domain-containing protein</fullName>
    </recommendedName>
</protein>
<proteinExistence type="predicted"/>
<reference evidence="3" key="1">
    <citation type="journal article" date="2019" name="Int. J. Syst. Evol. Microbiol.">
        <title>The Global Catalogue of Microorganisms (GCM) 10K type strain sequencing project: providing services to taxonomists for standard genome sequencing and annotation.</title>
        <authorList>
            <consortium name="The Broad Institute Genomics Platform"/>
            <consortium name="The Broad Institute Genome Sequencing Center for Infectious Disease"/>
            <person name="Wu L."/>
            <person name="Ma J."/>
        </authorList>
    </citation>
    <scope>NUCLEOTIDE SEQUENCE [LARGE SCALE GENOMIC DNA]</scope>
    <source>
        <strain evidence="3">JCM 3272</strain>
    </source>
</reference>
<gene>
    <name evidence="2" type="ORF">GCM10010170_109410</name>
</gene>
<name>A0ABP5V6C5_9ACTN</name>
<keyword evidence="3" id="KW-1185">Reference proteome</keyword>
<evidence type="ECO:0000256" key="1">
    <source>
        <dbReference type="SAM" id="MobiDB-lite"/>
    </source>
</evidence>
<evidence type="ECO:0008006" key="4">
    <source>
        <dbReference type="Google" id="ProtNLM"/>
    </source>
</evidence>
<feature type="compositionally biased region" description="Basic residues" evidence="1">
    <location>
        <begin position="111"/>
        <end position="125"/>
    </location>
</feature>
<dbReference type="Proteomes" id="UP001501444">
    <property type="component" value="Unassembled WGS sequence"/>
</dbReference>
<sequence>MLPMWRHIDGLSPRECRAVIARFVPDEPGPTPTAAAKIPAVANALHVPGRCVTRSNAVALLELTVVQLSAAERAAVLKAFRSRCFLAPAATWHAAGRARRTVRLRPSGGIRRPHRAPGRGRHVRAARRDRAVTAQGAHPS</sequence>
<accession>A0ABP5V6C5</accession>
<evidence type="ECO:0000313" key="3">
    <source>
        <dbReference type="Proteomes" id="UP001501444"/>
    </source>
</evidence>
<organism evidence="2 3">
    <name type="scientific">Dactylosporangium salmoneum</name>
    <dbReference type="NCBI Taxonomy" id="53361"/>
    <lineage>
        <taxon>Bacteria</taxon>
        <taxon>Bacillati</taxon>
        <taxon>Actinomycetota</taxon>
        <taxon>Actinomycetes</taxon>
        <taxon>Micromonosporales</taxon>
        <taxon>Micromonosporaceae</taxon>
        <taxon>Dactylosporangium</taxon>
    </lineage>
</organism>
<comment type="caution">
    <text evidence="2">The sequence shown here is derived from an EMBL/GenBank/DDBJ whole genome shotgun (WGS) entry which is preliminary data.</text>
</comment>